<gene>
    <name evidence="9" type="ORF">IG193_06690</name>
</gene>
<keyword evidence="7" id="KW-0501">Molybdenum cofactor biosynthesis</keyword>
<evidence type="ECO:0000256" key="6">
    <source>
        <dbReference type="ARBA" id="ARBA00023134"/>
    </source>
</evidence>
<proteinExistence type="predicted"/>
<keyword evidence="1" id="KW-0963">Cytoplasm</keyword>
<dbReference type="PANTHER" id="PTHR19136">
    <property type="entry name" value="MOLYBDENUM COFACTOR GUANYLYLTRANSFERASE"/>
    <property type="match status" value="1"/>
</dbReference>
<protein>
    <submittedName>
        <fullName evidence="9">Molybdenum cofactor guanylyltransferase</fullName>
    </submittedName>
</protein>
<dbReference type="AlphaFoldDB" id="A0A7L9FFI4"/>
<dbReference type="KEGG" id="thel:IG193_06690"/>
<dbReference type="Gene3D" id="3.90.550.10">
    <property type="entry name" value="Spore Coat Polysaccharide Biosynthesis Protein SpsA, Chain A"/>
    <property type="match status" value="1"/>
</dbReference>
<reference evidence="9 10" key="1">
    <citation type="submission" date="2020-10" db="EMBL/GenBank/DDBJ databases">
        <title>Thermofilum lucidum 3507LT sp. nov. a novel member of Thermofilaceae family isolated from Chile hot spring, and proposal of description order Thermofilales.</title>
        <authorList>
            <person name="Zayulina K.S."/>
            <person name="Elcheninov A.G."/>
            <person name="Toshchakov S.V."/>
            <person name="Kublanov I.V."/>
        </authorList>
    </citation>
    <scope>NUCLEOTIDE SEQUENCE [LARGE SCALE GENOMIC DNA]</scope>
    <source>
        <strain evidence="9 10">3507LT</strain>
    </source>
</reference>
<evidence type="ECO:0000256" key="3">
    <source>
        <dbReference type="ARBA" id="ARBA00022723"/>
    </source>
</evidence>
<dbReference type="Pfam" id="PF12804">
    <property type="entry name" value="NTP_transf_3"/>
    <property type="match status" value="1"/>
</dbReference>
<feature type="domain" description="MobA-like NTP transferase" evidence="8">
    <location>
        <begin position="4"/>
        <end position="143"/>
    </location>
</feature>
<dbReference type="GO" id="GO:0016779">
    <property type="term" value="F:nucleotidyltransferase activity"/>
    <property type="evidence" value="ECO:0007669"/>
    <property type="project" value="UniProtKB-KW"/>
</dbReference>
<dbReference type="GO" id="GO:0005525">
    <property type="term" value="F:GTP binding"/>
    <property type="evidence" value="ECO:0007669"/>
    <property type="project" value="UniProtKB-KW"/>
</dbReference>
<name>A0A7L9FFI4_9CREN</name>
<dbReference type="InterPro" id="IPR029044">
    <property type="entry name" value="Nucleotide-diphossugar_trans"/>
</dbReference>
<dbReference type="InterPro" id="IPR013482">
    <property type="entry name" value="Molybde_CF_guanTrfase"/>
</dbReference>
<evidence type="ECO:0000256" key="5">
    <source>
        <dbReference type="ARBA" id="ARBA00022842"/>
    </source>
</evidence>
<keyword evidence="6" id="KW-0342">GTP-binding</keyword>
<keyword evidence="9" id="KW-0548">Nucleotidyltransferase</keyword>
<organism evidence="9 10">
    <name type="scientific">Infirmifilum lucidum</name>
    <dbReference type="NCBI Taxonomy" id="2776706"/>
    <lineage>
        <taxon>Archaea</taxon>
        <taxon>Thermoproteota</taxon>
        <taxon>Thermoprotei</taxon>
        <taxon>Thermofilales</taxon>
        <taxon>Thermofilaceae</taxon>
        <taxon>Infirmifilum</taxon>
    </lineage>
</organism>
<dbReference type="CDD" id="cd02503">
    <property type="entry name" value="MobA"/>
    <property type="match status" value="1"/>
</dbReference>
<keyword evidence="3" id="KW-0479">Metal-binding</keyword>
<dbReference type="Proteomes" id="UP000594121">
    <property type="component" value="Chromosome"/>
</dbReference>
<dbReference type="PANTHER" id="PTHR19136:SF81">
    <property type="entry name" value="MOLYBDENUM COFACTOR GUANYLYLTRANSFERASE"/>
    <property type="match status" value="1"/>
</dbReference>
<dbReference type="EMBL" id="CP062310">
    <property type="protein sequence ID" value="QOJ78437.1"/>
    <property type="molecule type" value="Genomic_DNA"/>
</dbReference>
<dbReference type="InterPro" id="IPR025877">
    <property type="entry name" value="MobA-like_NTP_Trfase"/>
</dbReference>
<keyword evidence="5" id="KW-0460">Magnesium</keyword>
<evidence type="ECO:0000256" key="2">
    <source>
        <dbReference type="ARBA" id="ARBA00022679"/>
    </source>
</evidence>
<dbReference type="GeneID" id="59149568"/>
<dbReference type="RefSeq" id="WP_192818409.1">
    <property type="nucleotide sequence ID" value="NZ_CP062310.1"/>
</dbReference>
<keyword evidence="4" id="KW-0547">Nucleotide-binding</keyword>
<dbReference type="GO" id="GO:0006777">
    <property type="term" value="P:Mo-molybdopterin cofactor biosynthetic process"/>
    <property type="evidence" value="ECO:0007669"/>
    <property type="project" value="UniProtKB-KW"/>
</dbReference>
<sequence>MELVVLAGGAGKRLGGVYKPLVRVCGKPLILMLLEEASKYFGEITIVTHNRQQASAISSILGTLGGSVKVVEDLLETPSPLTGLYTASRTVNSETFTVVPADAPFIRGGSLVKLRQYLTDDYDAVVPRWPNGYIEPLIATYRRGAVRDVLGGNDFQRARVAWLLERIRTRYVDVTEVSADPHYEFFNINTLEDLEKARELCNNKL</sequence>
<evidence type="ECO:0000256" key="1">
    <source>
        <dbReference type="ARBA" id="ARBA00022490"/>
    </source>
</evidence>
<dbReference type="InParanoid" id="A0A7L9FFI4"/>
<dbReference type="SUPFAM" id="SSF53448">
    <property type="entry name" value="Nucleotide-diphospho-sugar transferases"/>
    <property type="match status" value="1"/>
</dbReference>
<evidence type="ECO:0000259" key="8">
    <source>
        <dbReference type="Pfam" id="PF12804"/>
    </source>
</evidence>
<accession>A0A7L9FFI4</accession>
<evidence type="ECO:0000256" key="7">
    <source>
        <dbReference type="ARBA" id="ARBA00023150"/>
    </source>
</evidence>
<keyword evidence="10" id="KW-1185">Reference proteome</keyword>
<dbReference type="GO" id="GO:0046872">
    <property type="term" value="F:metal ion binding"/>
    <property type="evidence" value="ECO:0007669"/>
    <property type="project" value="UniProtKB-KW"/>
</dbReference>
<evidence type="ECO:0000256" key="4">
    <source>
        <dbReference type="ARBA" id="ARBA00022741"/>
    </source>
</evidence>
<keyword evidence="2 9" id="KW-0808">Transferase</keyword>
<evidence type="ECO:0000313" key="10">
    <source>
        <dbReference type="Proteomes" id="UP000594121"/>
    </source>
</evidence>
<evidence type="ECO:0000313" key="9">
    <source>
        <dbReference type="EMBL" id="QOJ78437.1"/>
    </source>
</evidence>